<name>A0ABD5V5U5_9EURY</name>
<dbReference type="EMBL" id="JBHSXQ010000006">
    <property type="protein sequence ID" value="MFC6906842.1"/>
    <property type="molecule type" value="Genomic_DNA"/>
</dbReference>
<feature type="domain" description="DUF7344" evidence="1">
    <location>
        <begin position="49"/>
        <end position="129"/>
    </location>
</feature>
<sequence>MIGDGKTTALDDAKHITSRVQKSSSSVADSTVTGGTADGILSIKKDDLFHLLQNSRRRAVLRYFSAHPDQETFEMRTVAEAVAAWENDIPVEQLTSNKRQRVYIALYQSHLPTLDDYGVIEYNQARSVIKPTGLIALFEPYLESEFRSDSADQRITLPEDPSSDTLSIVRSLLAR</sequence>
<evidence type="ECO:0000313" key="3">
    <source>
        <dbReference type="Proteomes" id="UP001596312"/>
    </source>
</evidence>
<dbReference type="Proteomes" id="UP001596312">
    <property type="component" value="Unassembled WGS sequence"/>
</dbReference>
<dbReference type="AlphaFoldDB" id="A0ABD5V5U5"/>
<evidence type="ECO:0000313" key="2">
    <source>
        <dbReference type="EMBL" id="MFC6906842.1"/>
    </source>
</evidence>
<dbReference type="RefSeq" id="WP_340605426.1">
    <property type="nucleotide sequence ID" value="NZ_JBBMXV010000006.1"/>
</dbReference>
<protein>
    <recommendedName>
        <fullName evidence="1">DUF7344 domain-containing protein</fullName>
    </recommendedName>
</protein>
<dbReference type="Pfam" id="PF24035">
    <property type="entry name" value="DUF7344"/>
    <property type="match status" value="1"/>
</dbReference>
<gene>
    <name evidence="2" type="ORF">ACFQGH_16740</name>
</gene>
<comment type="caution">
    <text evidence="2">The sequence shown here is derived from an EMBL/GenBank/DDBJ whole genome shotgun (WGS) entry which is preliminary data.</text>
</comment>
<keyword evidence="3" id="KW-1185">Reference proteome</keyword>
<organism evidence="2 3">
    <name type="scientific">Halalkalicoccus tibetensis</name>
    <dbReference type="NCBI Taxonomy" id="175632"/>
    <lineage>
        <taxon>Archaea</taxon>
        <taxon>Methanobacteriati</taxon>
        <taxon>Methanobacteriota</taxon>
        <taxon>Stenosarchaea group</taxon>
        <taxon>Halobacteria</taxon>
        <taxon>Halobacteriales</taxon>
        <taxon>Halococcaceae</taxon>
        <taxon>Halalkalicoccus</taxon>
    </lineage>
</organism>
<proteinExistence type="predicted"/>
<evidence type="ECO:0000259" key="1">
    <source>
        <dbReference type="Pfam" id="PF24035"/>
    </source>
</evidence>
<reference evidence="2 3" key="1">
    <citation type="journal article" date="2019" name="Int. J. Syst. Evol. Microbiol.">
        <title>The Global Catalogue of Microorganisms (GCM) 10K type strain sequencing project: providing services to taxonomists for standard genome sequencing and annotation.</title>
        <authorList>
            <consortium name="The Broad Institute Genomics Platform"/>
            <consortium name="The Broad Institute Genome Sequencing Center for Infectious Disease"/>
            <person name="Wu L."/>
            <person name="Ma J."/>
        </authorList>
    </citation>
    <scope>NUCLEOTIDE SEQUENCE [LARGE SCALE GENOMIC DNA]</scope>
    <source>
        <strain evidence="2 3">CGMCC 1.3240</strain>
    </source>
</reference>
<accession>A0ABD5V5U5</accession>
<dbReference type="InterPro" id="IPR055768">
    <property type="entry name" value="DUF7344"/>
</dbReference>